<keyword evidence="4" id="KW-1185">Reference proteome</keyword>
<dbReference type="AlphaFoldDB" id="A0A1V9EFL7"/>
<evidence type="ECO:0000256" key="1">
    <source>
        <dbReference type="PROSITE-ProRule" id="PRU00169"/>
    </source>
</evidence>
<comment type="caution">
    <text evidence="3">The sequence shown here is derived from an EMBL/GenBank/DDBJ whole genome shotgun (WGS) entry which is preliminary data.</text>
</comment>
<dbReference type="Gene3D" id="3.40.50.2300">
    <property type="match status" value="1"/>
</dbReference>
<evidence type="ECO:0000313" key="4">
    <source>
        <dbReference type="Proteomes" id="UP000192276"/>
    </source>
</evidence>
<reference evidence="4" key="1">
    <citation type="submission" date="2016-04" db="EMBL/GenBank/DDBJ databases">
        <authorList>
            <person name="Chen L."/>
            <person name="Zhuang W."/>
            <person name="Wang G."/>
        </authorList>
    </citation>
    <scope>NUCLEOTIDE SEQUENCE [LARGE SCALE GENOMIC DNA]</scope>
    <source>
        <strain evidence="4">208</strain>
    </source>
</reference>
<organism evidence="3 4">
    <name type="scientific">Niastella populi</name>
    <dbReference type="NCBI Taxonomy" id="550983"/>
    <lineage>
        <taxon>Bacteria</taxon>
        <taxon>Pseudomonadati</taxon>
        <taxon>Bacteroidota</taxon>
        <taxon>Chitinophagia</taxon>
        <taxon>Chitinophagales</taxon>
        <taxon>Chitinophagaceae</taxon>
        <taxon>Niastella</taxon>
    </lineage>
</organism>
<dbReference type="SUPFAM" id="SSF52172">
    <property type="entry name" value="CheY-like"/>
    <property type="match status" value="1"/>
</dbReference>
<feature type="domain" description="Response regulatory" evidence="2">
    <location>
        <begin position="1"/>
        <end position="64"/>
    </location>
</feature>
<dbReference type="InterPro" id="IPR001789">
    <property type="entry name" value="Sig_transdc_resp-reg_receiver"/>
</dbReference>
<evidence type="ECO:0000259" key="2">
    <source>
        <dbReference type="PROSITE" id="PS50110"/>
    </source>
</evidence>
<comment type="caution">
    <text evidence="1">Lacks conserved residue(s) required for the propagation of feature annotation.</text>
</comment>
<accession>A0A1V9EFL7</accession>
<dbReference type="EMBL" id="LWBP01000262">
    <property type="protein sequence ID" value="OQP44920.1"/>
    <property type="molecule type" value="Genomic_DNA"/>
</dbReference>
<evidence type="ECO:0000313" key="3">
    <source>
        <dbReference type="EMBL" id="OQP44920.1"/>
    </source>
</evidence>
<gene>
    <name evidence="3" type="ORF">A4R26_32510</name>
</gene>
<dbReference type="Proteomes" id="UP000192276">
    <property type="component" value="Unassembled WGS sequence"/>
</dbReference>
<name>A0A1V9EFL7_9BACT</name>
<sequence length="74" mass="8997">MDGWEFLYRFKRLKPKLEDTIVAMLTTSAKPEDREKAFKHESVVNYLEKPLTEEKLHQLLHEHFRFQYMTVLSK</sequence>
<dbReference type="InterPro" id="IPR011006">
    <property type="entry name" value="CheY-like_superfamily"/>
</dbReference>
<protein>
    <recommendedName>
        <fullName evidence="2">Response regulatory domain-containing protein</fullName>
    </recommendedName>
</protein>
<proteinExistence type="predicted"/>
<dbReference type="GO" id="GO:0000160">
    <property type="term" value="P:phosphorelay signal transduction system"/>
    <property type="evidence" value="ECO:0007669"/>
    <property type="project" value="InterPro"/>
</dbReference>
<dbReference type="STRING" id="550983.A4R26_32510"/>
<dbReference type="PROSITE" id="PS50110">
    <property type="entry name" value="RESPONSE_REGULATORY"/>
    <property type="match status" value="1"/>
</dbReference>